<feature type="region of interest" description="Disordered" evidence="8">
    <location>
        <begin position="554"/>
        <end position="585"/>
    </location>
</feature>
<evidence type="ECO:0000313" key="11">
    <source>
        <dbReference type="Proteomes" id="UP000782241"/>
    </source>
</evidence>
<dbReference type="SMART" id="SM00906">
    <property type="entry name" value="Fungal_trans"/>
    <property type="match status" value="1"/>
</dbReference>
<evidence type="ECO:0000256" key="6">
    <source>
        <dbReference type="ARBA" id="ARBA00023163"/>
    </source>
</evidence>
<gene>
    <name evidence="10" type="ORF">KAF25_008824</name>
</gene>
<evidence type="ECO:0000256" key="8">
    <source>
        <dbReference type="SAM" id="MobiDB-lite"/>
    </source>
</evidence>
<dbReference type="GO" id="GO:0006351">
    <property type="term" value="P:DNA-templated transcription"/>
    <property type="evidence" value="ECO:0007669"/>
    <property type="project" value="InterPro"/>
</dbReference>
<keyword evidence="7" id="KW-0539">Nucleus</keyword>
<proteinExistence type="predicted"/>
<comment type="subcellular location">
    <subcellularLocation>
        <location evidence="1">Nucleus</location>
    </subcellularLocation>
</comment>
<keyword evidence="2" id="KW-0479">Metal-binding</keyword>
<dbReference type="GO" id="GO:0008270">
    <property type="term" value="F:zinc ion binding"/>
    <property type="evidence" value="ECO:0007669"/>
    <property type="project" value="InterPro"/>
</dbReference>
<keyword evidence="6" id="KW-0804">Transcription</keyword>
<dbReference type="GO" id="GO:0005634">
    <property type="term" value="C:nucleus"/>
    <property type="evidence" value="ECO:0007669"/>
    <property type="project" value="UniProtKB-SubCell"/>
</dbReference>
<protein>
    <recommendedName>
        <fullName evidence="9">Xylanolytic transcriptional activator regulatory domain-containing protein</fullName>
    </recommendedName>
</protein>
<evidence type="ECO:0000256" key="1">
    <source>
        <dbReference type="ARBA" id="ARBA00004123"/>
    </source>
</evidence>
<evidence type="ECO:0000259" key="9">
    <source>
        <dbReference type="SMART" id="SM00906"/>
    </source>
</evidence>
<dbReference type="GO" id="GO:0043565">
    <property type="term" value="F:sequence-specific DNA binding"/>
    <property type="evidence" value="ECO:0007669"/>
    <property type="project" value="TreeGrafter"/>
</dbReference>
<evidence type="ECO:0000256" key="2">
    <source>
        <dbReference type="ARBA" id="ARBA00022723"/>
    </source>
</evidence>
<dbReference type="Proteomes" id="UP000782241">
    <property type="component" value="Unassembled WGS sequence"/>
</dbReference>
<keyword evidence="11" id="KW-1185">Reference proteome</keyword>
<dbReference type="GO" id="GO:0000981">
    <property type="term" value="F:DNA-binding transcription factor activity, RNA polymerase II-specific"/>
    <property type="evidence" value="ECO:0007669"/>
    <property type="project" value="TreeGrafter"/>
</dbReference>
<dbReference type="AlphaFoldDB" id="A0A9P7HBC9"/>
<keyword evidence="5" id="KW-0238">DNA-binding</keyword>
<name>A0A9P7HBC9_9HYPO</name>
<sequence>MENFSTLRDYTRLETQQLELKIHRLERLLASTPQSGGPVNETSPRTGSPRYVGPESGAGFFESTLRTHYKWPNPESTVLPSQQNQPLSTICDEPHPFPPIHFAEQAIEKYFQDFHHAHPFLDRDRVYGSLDRQTSPTTSPTTSPEQINKHHLFQLNMVLALGSIRLYRDGAIALHPFGFFMAALEANPPSSSPFSTLEDIENLLLISWFGTFYNIGCSLWDLGRLCIRMAIELNLHRKQAIPAMENPEYVQRCLRVFWDSYLLDRLSSCTLGRPFALEDNTIEVGLPESGDQATNLSAFNWLVSLSQTTSRIHCSMDEQPCITNIDAYQPFQTLTNRSTSRMCKMYTLLRRFHTELEALRETAPSSDNPTSIYEAEDFFELSYQERRLWFLRIAVEGFSSSPTNQSKALLNLCFQAACGIINSFFRLKDANLVTFNRPHMHSIFIASLVVVAIKHAHESGAYLEANSTSPVDLEYWLDGLSDGSCTEAHTDSVEVIRKAHDILSWLATGMPDLAIYARVFSTLEQDLGTSNCQNNQQERFTNARARNSNIRIRQQAVSGSAQSQSSRYASSRREDCELPDMNGSTGPPILDFNEALDIAMNEQEVLGIMQHEHVDLQATNDVMWPLSDFFGAENLDPNLSNFVWDITLPWNVLPTTF</sequence>
<evidence type="ECO:0000256" key="3">
    <source>
        <dbReference type="ARBA" id="ARBA00022833"/>
    </source>
</evidence>
<organism evidence="10 11">
    <name type="scientific">Fusarium avenaceum</name>
    <dbReference type="NCBI Taxonomy" id="40199"/>
    <lineage>
        <taxon>Eukaryota</taxon>
        <taxon>Fungi</taxon>
        <taxon>Dikarya</taxon>
        <taxon>Ascomycota</taxon>
        <taxon>Pezizomycotina</taxon>
        <taxon>Sordariomycetes</taxon>
        <taxon>Hypocreomycetidae</taxon>
        <taxon>Hypocreales</taxon>
        <taxon>Nectriaceae</taxon>
        <taxon>Fusarium</taxon>
        <taxon>Fusarium tricinctum species complex</taxon>
    </lineage>
</organism>
<reference evidence="10" key="1">
    <citation type="submission" date="2021-04" db="EMBL/GenBank/DDBJ databases">
        <title>Draft genome of Fusarium avenaceum strain F156N33, isolated from an atmospheric sample in Virginia.</title>
        <authorList>
            <person name="Yang S."/>
            <person name="Vinatzer B.A."/>
            <person name="Coleman J."/>
        </authorList>
    </citation>
    <scope>NUCLEOTIDE SEQUENCE</scope>
    <source>
        <strain evidence="10">F156N33</strain>
    </source>
</reference>
<evidence type="ECO:0000313" key="10">
    <source>
        <dbReference type="EMBL" id="KAG5665090.1"/>
    </source>
</evidence>
<evidence type="ECO:0000256" key="5">
    <source>
        <dbReference type="ARBA" id="ARBA00023125"/>
    </source>
</evidence>
<dbReference type="InterPro" id="IPR052202">
    <property type="entry name" value="Yeast_MetPath_Reg"/>
</dbReference>
<keyword evidence="3" id="KW-0862">Zinc</keyword>
<evidence type="ECO:0000256" key="7">
    <source>
        <dbReference type="ARBA" id="ARBA00023242"/>
    </source>
</evidence>
<comment type="caution">
    <text evidence="10">The sequence shown here is derived from an EMBL/GenBank/DDBJ whole genome shotgun (WGS) entry which is preliminary data.</text>
</comment>
<dbReference type="CDD" id="cd12148">
    <property type="entry name" value="fungal_TF_MHR"/>
    <property type="match status" value="1"/>
</dbReference>
<feature type="compositionally biased region" description="Polar residues" evidence="8">
    <location>
        <begin position="31"/>
        <end position="46"/>
    </location>
</feature>
<accession>A0A9P7HBC9</accession>
<dbReference type="PANTHER" id="PTHR47782:SF12">
    <property type="entry name" value="ZN(II)2CYS6 TRANSCRIPTION FACTOR (EUROFUNG)"/>
    <property type="match status" value="1"/>
</dbReference>
<dbReference type="InterPro" id="IPR007219">
    <property type="entry name" value="XnlR_reg_dom"/>
</dbReference>
<dbReference type="Pfam" id="PF04082">
    <property type="entry name" value="Fungal_trans"/>
    <property type="match status" value="1"/>
</dbReference>
<feature type="domain" description="Xylanolytic transcriptional activator regulatory" evidence="9">
    <location>
        <begin position="219"/>
        <end position="293"/>
    </location>
</feature>
<keyword evidence="4" id="KW-0805">Transcription regulation</keyword>
<feature type="compositionally biased region" description="Low complexity" evidence="8">
    <location>
        <begin position="554"/>
        <end position="569"/>
    </location>
</feature>
<evidence type="ECO:0000256" key="4">
    <source>
        <dbReference type="ARBA" id="ARBA00023015"/>
    </source>
</evidence>
<dbReference type="GO" id="GO:0045944">
    <property type="term" value="P:positive regulation of transcription by RNA polymerase II"/>
    <property type="evidence" value="ECO:0007669"/>
    <property type="project" value="TreeGrafter"/>
</dbReference>
<dbReference type="EMBL" id="JAGPUO010000002">
    <property type="protein sequence ID" value="KAG5665090.1"/>
    <property type="molecule type" value="Genomic_DNA"/>
</dbReference>
<feature type="region of interest" description="Disordered" evidence="8">
    <location>
        <begin position="29"/>
        <end position="53"/>
    </location>
</feature>
<dbReference type="PANTHER" id="PTHR47782">
    <property type="entry name" value="ZN(II)2CYS6 TRANSCRIPTION FACTOR (EUROFUNG)-RELATED"/>
    <property type="match status" value="1"/>
</dbReference>